<dbReference type="InterPro" id="IPR050149">
    <property type="entry name" value="Collagen_superfamily"/>
</dbReference>
<comment type="caution">
    <text evidence="4">The sequence shown here is derived from an EMBL/GenBank/DDBJ whole genome shotgun (WGS) entry which is preliminary data.</text>
</comment>
<keyword evidence="4" id="KW-0176">Collagen</keyword>
<feature type="domain" description="EGF-like" evidence="3">
    <location>
        <begin position="562"/>
        <end position="573"/>
    </location>
</feature>
<dbReference type="Gene3D" id="2.60.40.10">
    <property type="entry name" value="Immunoglobulins"/>
    <property type="match status" value="1"/>
</dbReference>
<dbReference type="AlphaFoldDB" id="A0A9Q1BT47"/>
<protein>
    <submittedName>
        <fullName evidence="4">Collagen alpha-3(VI) chain</fullName>
    </submittedName>
</protein>
<feature type="chain" id="PRO_5040380061" evidence="2">
    <location>
        <begin position="24"/>
        <end position="607"/>
    </location>
</feature>
<dbReference type="GO" id="GO:0030020">
    <property type="term" value="F:extracellular matrix structural constituent conferring tensile strength"/>
    <property type="evidence" value="ECO:0007669"/>
    <property type="project" value="TreeGrafter"/>
</dbReference>
<evidence type="ECO:0000313" key="5">
    <source>
        <dbReference type="Proteomes" id="UP001152320"/>
    </source>
</evidence>
<organism evidence="4 5">
    <name type="scientific">Holothuria leucospilota</name>
    <name type="common">Black long sea cucumber</name>
    <name type="synonym">Mertensiothuria leucospilota</name>
    <dbReference type="NCBI Taxonomy" id="206669"/>
    <lineage>
        <taxon>Eukaryota</taxon>
        <taxon>Metazoa</taxon>
        <taxon>Echinodermata</taxon>
        <taxon>Eleutherozoa</taxon>
        <taxon>Echinozoa</taxon>
        <taxon>Holothuroidea</taxon>
        <taxon>Aspidochirotacea</taxon>
        <taxon>Aspidochirotida</taxon>
        <taxon>Holothuriidae</taxon>
        <taxon>Holothuria</taxon>
    </lineage>
</organism>
<evidence type="ECO:0000313" key="4">
    <source>
        <dbReference type="EMBL" id="KAJ8032336.1"/>
    </source>
</evidence>
<dbReference type="Proteomes" id="UP001152320">
    <property type="component" value="Chromosome 12"/>
</dbReference>
<dbReference type="InterPro" id="IPR013783">
    <property type="entry name" value="Ig-like_fold"/>
</dbReference>
<feature type="region of interest" description="Disordered" evidence="1">
    <location>
        <begin position="85"/>
        <end position="153"/>
    </location>
</feature>
<name>A0A9Q1BT47_HOLLE</name>
<dbReference type="PANTHER" id="PTHR24023">
    <property type="entry name" value="COLLAGEN ALPHA"/>
    <property type="match status" value="1"/>
</dbReference>
<dbReference type="InterPro" id="IPR000742">
    <property type="entry name" value="EGF"/>
</dbReference>
<accession>A0A9Q1BT47</accession>
<evidence type="ECO:0000256" key="2">
    <source>
        <dbReference type="SAM" id="SignalP"/>
    </source>
</evidence>
<evidence type="ECO:0000256" key="1">
    <source>
        <dbReference type="SAM" id="MobiDB-lite"/>
    </source>
</evidence>
<gene>
    <name evidence="4" type="ORF">HOLleu_25842</name>
</gene>
<dbReference type="OrthoDB" id="6343173at2759"/>
<feature type="compositionally biased region" description="Low complexity" evidence="1">
    <location>
        <begin position="136"/>
        <end position="149"/>
    </location>
</feature>
<dbReference type="Gene3D" id="2.170.300.10">
    <property type="entry name" value="Tie2 ligand-binding domain superfamily"/>
    <property type="match status" value="1"/>
</dbReference>
<feature type="compositionally biased region" description="Basic and acidic residues" evidence="1">
    <location>
        <begin position="89"/>
        <end position="98"/>
    </location>
</feature>
<feature type="region of interest" description="Disordered" evidence="1">
    <location>
        <begin position="177"/>
        <end position="318"/>
    </location>
</feature>
<evidence type="ECO:0000259" key="3">
    <source>
        <dbReference type="PROSITE" id="PS00022"/>
    </source>
</evidence>
<proteinExistence type="predicted"/>
<keyword evidence="5" id="KW-1185">Reference proteome</keyword>
<feature type="compositionally biased region" description="Acidic residues" evidence="1">
    <location>
        <begin position="215"/>
        <end position="225"/>
    </location>
</feature>
<sequence>MFSYRIILSFLVIISTCCDFTEAQFVDFVCVVGPPVVDTYSSKPVTLHGFVDGSFGDSMGYSITFTSRDDGSILTNGNIAKFGKIGTPKGEKGDKGDMGKISYLPLPGDAGEDGANGASPAPGIQGYRGPPGPRGSQGTDGPTGTPGIDGSDEVYCAGELPTCGSDLHGFQCVQGSKGAKGENGQTGLKGLQGEKGEPPYPSLLGPRGPKGDEGPPGEEGDDGPLGDDRGGAIPGENGINAPQAICGTQSSTKGLPGIQIRIGEPGDIGDPGVPSYGTKGEKGQPGVPATMPGTPGSEGDPGMRGPPGPKGFPGGTDTIHGKDGLFIRPLFQGSQGPSCVSNVPVAVERLSLYEPKVDYMKDMRFGVYFCDFFTRGASFHVPALLYNQDELIPANAKRTFIVSVGDKLSLCVDSKLPKKYVGQLEWVLNGDRTEKLKRWSGSSCIRIKCVETTDAGIYEAFKRPVGRNAKQHAYFIVIVRACPDGKYNPPTCDSNCPSNCENGYCDANTGSCVCLNGFFGSTGCKPNGEGLLGGLNGNIPCLDLGYGRSCDGALVCSEKAGCTCAPGWKGIHCDEPCEPGTYGPDCCLDCPASSPVCNRFTGLPCAT</sequence>
<feature type="signal peptide" evidence="2">
    <location>
        <begin position="1"/>
        <end position="23"/>
    </location>
</feature>
<dbReference type="EMBL" id="JAIZAY010000012">
    <property type="protein sequence ID" value="KAJ8032336.1"/>
    <property type="molecule type" value="Genomic_DNA"/>
</dbReference>
<dbReference type="GO" id="GO:0005594">
    <property type="term" value="C:collagen type IX trimer"/>
    <property type="evidence" value="ECO:0007669"/>
    <property type="project" value="TreeGrafter"/>
</dbReference>
<keyword evidence="2" id="KW-0732">Signal</keyword>
<dbReference type="PROSITE" id="PS00022">
    <property type="entry name" value="EGF_1"/>
    <property type="match status" value="1"/>
</dbReference>
<dbReference type="PANTHER" id="PTHR24023:SF1116">
    <property type="entry name" value="MACROPHAGE RECEPTOR WITH COLLAGENOUS STRUCTURE"/>
    <property type="match status" value="1"/>
</dbReference>
<dbReference type="GO" id="GO:0030198">
    <property type="term" value="P:extracellular matrix organization"/>
    <property type="evidence" value="ECO:0007669"/>
    <property type="project" value="TreeGrafter"/>
</dbReference>
<dbReference type="GO" id="GO:0005615">
    <property type="term" value="C:extracellular space"/>
    <property type="evidence" value="ECO:0007669"/>
    <property type="project" value="TreeGrafter"/>
</dbReference>
<reference evidence="4" key="1">
    <citation type="submission" date="2021-10" db="EMBL/GenBank/DDBJ databases">
        <title>Tropical sea cucumber genome reveals ecological adaptation and Cuvierian tubules defense mechanism.</title>
        <authorList>
            <person name="Chen T."/>
        </authorList>
    </citation>
    <scope>NUCLEOTIDE SEQUENCE</scope>
    <source>
        <strain evidence="4">Nanhai2018</strain>
        <tissue evidence="4">Muscle</tissue>
    </source>
</reference>